<dbReference type="PROSITE" id="PS50330">
    <property type="entry name" value="UIM"/>
    <property type="match status" value="1"/>
</dbReference>
<feature type="compositionally biased region" description="Basic and acidic residues" evidence="1">
    <location>
        <begin position="224"/>
        <end position="236"/>
    </location>
</feature>
<feature type="compositionally biased region" description="Basic and acidic residues" evidence="1">
    <location>
        <begin position="193"/>
        <end position="208"/>
    </location>
</feature>
<feature type="compositionally biased region" description="Polar residues" evidence="1">
    <location>
        <begin position="126"/>
        <end position="148"/>
    </location>
</feature>
<feature type="region of interest" description="Disordered" evidence="1">
    <location>
        <begin position="45"/>
        <end position="357"/>
    </location>
</feature>
<comment type="caution">
    <text evidence="2">The sequence shown here is derived from an EMBL/GenBank/DDBJ whole genome shotgun (WGS) entry which is preliminary data.</text>
</comment>
<dbReference type="EMBL" id="AMBO01000391">
    <property type="protein sequence ID" value="EKC98430.1"/>
    <property type="molecule type" value="Genomic_DNA"/>
</dbReference>
<accession>K1VC85</accession>
<protein>
    <submittedName>
        <fullName evidence="2">Uncharacterized protein</fullName>
    </submittedName>
</protein>
<dbReference type="AlphaFoldDB" id="K1VC85"/>
<feature type="compositionally biased region" description="Low complexity" evidence="1">
    <location>
        <begin position="274"/>
        <end position="291"/>
    </location>
</feature>
<evidence type="ECO:0000256" key="1">
    <source>
        <dbReference type="SAM" id="MobiDB-lite"/>
    </source>
</evidence>
<keyword evidence="3" id="KW-1185">Reference proteome</keyword>
<feature type="compositionally biased region" description="Acidic residues" evidence="1">
    <location>
        <begin position="250"/>
        <end position="263"/>
    </location>
</feature>
<feature type="compositionally biased region" description="Low complexity" evidence="1">
    <location>
        <begin position="316"/>
        <end position="327"/>
    </location>
</feature>
<organism evidence="2 3">
    <name type="scientific">Trichosporon asahii var. asahii (strain CBS 8904)</name>
    <name type="common">Yeast</name>
    <dbReference type="NCBI Taxonomy" id="1220162"/>
    <lineage>
        <taxon>Eukaryota</taxon>
        <taxon>Fungi</taxon>
        <taxon>Dikarya</taxon>
        <taxon>Basidiomycota</taxon>
        <taxon>Agaricomycotina</taxon>
        <taxon>Tremellomycetes</taxon>
        <taxon>Trichosporonales</taxon>
        <taxon>Trichosporonaceae</taxon>
        <taxon>Trichosporon</taxon>
    </lineage>
</organism>
<dbReference type="InterPro" id="IPR003903">
    <property type="entry name" value="UIM_dom"/>
</dbReference>
<dbReference type="HOGENOM" id="CLU_785709_0_0_1"/>
<evidence type="ECO:0000313" key="2">
    <source>
        <dbReference type="EMBL" id="EKC98430.1"/>
    </source>
</evidence>
<proteinExistence type="predicted"/>
<name>K1VC85_TRIAC</name>
<gene>
    <name evidence="2" type="ORF">A1Q2_07444</name>
</gene>
<feature type="compositionally biased region" description="Acidic residues" evidence="1">
    <location>
        <begin position="210"/>
        <end position="223"/>
    </location>
</feature>
<dbReference type="Proteomes" id="UP000006757">
    <property type="component" value="Unassembled WGS sequence"/>
</dbReference>
<reference evidence="2 3" key="1">
    <citation type="journal article" date="2012" name="Eukaryot. Cell">
        <title>Genome sequence of the Trichosporon asahii environmental strain CBS 8904.</title>
        <authorList>
            <person name="Yang R.Y."/>
            <person name="Li H.T."/>
            <person name="Zhu H."/>
            <person name="Zhou G.P."/>
            <person name="Wang M."/>
            <person name="Wang L."/>
        </authorList>
    </citation>
    <scope>NUCLEOTIDE SEQUENCE [LARGE SCALE GENOMIC DNA]</scope>
    <source>
        <strain evidence="2 3">CBS 8904</strain>
    </source>
</reference>
<dbReference type="InParanoid" id="K1VC85"/>
<feature type="compositionally biased region" description="Basic and acidic residues" evidence="1">
    <location>
        <begin position="165"/>
        <end position="182"/>
    </location>
</feature>
<evidence type="ECO:0000313" key="3">
    <source>
        <dbReference type="Proteomes" id="UP000006757"/>
    </source>
</evidence>
<sequence length="357" mass="36235">MPPADPDAELLARFAALKAPATAPGSTDSALAAAKAAADAEDAFLDRIARGDDPSGNLSSDHSAKPPPPPSSHPSSSLANSQAVSGSGGVDHVPPRTGKPGTDEPDAQGGGATGVGDDDGSLLSAIRNSLQPGQTSQETPFSNASGGTQPRGDRGTGMPDEDEIAALRRDLDPENDRRRDLSLEINDALKVADGARRRASLSRDRALEGLEADTDEPEETEDEIIQRALEEARLEAQTESAAAKKRHDDSGDDSGGDSDDGDEAAAAKTDVTTSSGDGAAALLSLPSLSSLPDPPSDDAPLSAEEQARMAALLGLKGPSAFPAAPKKAPGDGPGPAPTSFPGMDGARDADLDSWCGE</sequence>
<dbReference type="STRING" id="1220162.K1VC85"/>